<gene>
    <name evidence="1" type="ORF">LA20249_09330</name>
</gene>
<organism evidence="1 2">
    <name type="scientific">Companilactobacillus alimentarius DSM 20249</name>
    <dbReference type="NCBI Taxonomy" id="1423720"/>
    <lineage>
        <taxon>Bacteria</taxon>
        <taxon>Bacillati</taxon>
        <taxon>Bacillota</taxon>
        <taxon>Bacilli</taxon>
        <taxon>Lactobacillales</taxon>
        <taxon>Lactobacillaceae</taxon>
        <taxon>Companilactobacillus</taxon>
    </lineage>
</organism>
<protein>
    <submittedName>
        <fullName evidence="1">Uncharacterized protein</fullName>
    </submittedName>
</protein>
<dbReference type="KEGG" id="lali:LA20249_09330"/>
<evidence type="ECO:0000313" key="1">
    <source>
        <dbReference type="EMBL" id="AUI72373.1"/>
    </source>
</evidence>
<dbReference type="Proteomes" id="UP000234653">
    <property type="component" value="Chromosome"/>
</dbReference>
<dbReference type="OrthoDB" id="2990146at2"/>
<evidence type="ECO:0000313" key="2">
    <source>
        <dbReference type="Proteomes" id="UP000234653"/>
    </source>
</evidence>
<dbReference type="STRING" id="1423720.FC67_GL000505"/>
<dbReference type="RefSeq" id="WP_057738448.1">
    <property type="nucleotide sequence ID" value="NZ_AZDQ01000019.1"/>
</dbReference>
<sequence length="154" mass="18707">MKKNKRTALQKLGTDQRFHFYGEFKKYGFKYTDYYKKHAVPTILLLNIKLLSNDNTIFITDHLWFNLTKGFKQLGLLHVGDKISFNGRVDSYTKGYLRTDKDYDIVRPTKIKLEEQIVRPEWYLEENWKICNCIYDMYFTDYQTRGIMKPYRHY</sequence>
<proteinExistence type="predicted"/>
<accession>A0A2K9HPJ0</accession>
<name>A0A2K9HPJ0_9LACO</name>
<keyword evidence="2" id="KW-1185">Reference proteome</keyword>
<reference evidence="1 2" key="1">
    <citation type="submission" date="2016-12" db="EMBL/GenBank/DDBJ databases">
        <title>The whole genome sequencing and assembly of Lactobacillus alimentarius DSM 20249T strain.</title>
        <authorList>
            <person name="Lee Y.-J."/>
            <person name="Yi H."/>
            <person name="Bahn Y.-S."/>
            <person name="Kim J.F."/>
            <person name="Lee D.-W."/>
        </authorList>
    </citation>
    <scope>NUCLEOTIDE SEQUENCE [LARGE SCALE GENOMIC DNA]</scope>
    <source>
        <strain evidence="1 2">DSM 20249</strain>
    </source>
</reference>
<dbReference type="EMBL" id="CP018867">
    <property type="protein sequence ID" value="AUI72373.1"/>
    <property type="molecule type" value="Genomic_DNA"/>
</dbReference>
<dbReference type="AlphaFoldDB" id="A0A2K9HPJ0"/>